<evidence type="ECO:0000256" key="3">
    <source>
        <dbReference type="PROSITE-ProRule" id="PRU00464"/>
    </source>
</evidence>
<feature type="short sequence motif" description="Histidine triad motif" evidence="2 3">
    <location>
        <begin position="104"/>
        <end position="108"/>
    </location>
</feature>
<dbReference type="CDD" id="cd01277">
    <property type="entry name" value="HINT_subgroup"/>
    <property type="match status" value="1"/>
</dbReference>
<dbReference type="PANTHER" id="PTHR46648:SF1">
    <property type="entry name" value="ADENOSINE 5'-MONOPHOSPHORAMIDASE HNT1"/>
    <property type="match status" value="1"/>
</dbReference>
<dbReference type="RefSeq" id="WP_121210280.1">
    <property type="nucleotide sequence ID" value="NZ_RBIM01000002.1"/>
</dbReference>
<comment type="caution">
    <text evidence="5">The sequence shown here is derived from an EMBL/GenBank/DDBJ whole genome shotgun (WGS) entry which is preliminary data.</text>
</comment>
<evidence type="ECO:0000313" key="5">
    <source>
        <dbReference type="EMBL" id="RKR03067.1"/>
    </source>
</evidence>
<evidence type="ECO:0000313" key="6">
    <source>
        <dbReference type="Proteomes" id="UP000273675"/>
    </source>
</evidence>
<dbReference type="AlphaFoldDB" id="A0A495DL87"/>
<dbReference type="PROSITE" id="PS51084">
    <property type="entry name" value="HIT_2"/>
    <property type="match status" value="1"/>
</dbReference>
<evidence type="ECO:0000256" key="2">
    <source>
        <dbReference type="PIRSR" id="PIRSR601310-3"/>
    </source>
</evidence>
<name>A0A495DL87_9PROT</name>
<sequence>MSLDGDYDPDNIFAKILKGELPCVKVYEDEHILSFMDIFPQAPGHVLVVPREPVRNALEMTDGALQAAIVRVKRIANAVKTALAPDGIILTQFNGAPAGQTVFHVHFHIIPRHEGVALGAHGGGQADMEVLKDQAARIAAAIEHP</sequence>
<evidence type="ECO:0000259" key="4">
    <source>
        <dbReference type="PROSITE" id="PS51084"/>
    </source>
</evidence>
<feature type="active site" description="Tele-AMP-histidine intermediate" evidence="1">
    <location>
        <position position="106"/>
    </location>
</feature>
<dbReference type="OrthoDB" id="9784774at2"/>
<dbReference type="Gene3D" id="3.30.428.10">
    <property type="entry name" value="HIT-like"/>
    <property type="match status" value="1"/>
</dbReference>
<dbReference type="SUPFAM" id="SSF54197">
    <property type="entry name" value="HIT-like"/>
    <property type="match status" value="1"/>
</dbReference>
<dbReference type="Proteomes" id="UP000273675">
    <property type="component" value="Unassembled WGS sequence"/>
</dbReference>
<gene>
    <name evidence="5" type="ORF">C7435_1015</name>
</gene>
<dbReference type="GO" id="GO:0003824">
    <property type="term" value="F:catalytic activity"/>
    <property type="evidence" value="ECO:0007669"/>
    <property type="project" value="InterPro"/>
</dbReference>
<feature type="domain" description="HIT" evidence="4">
    <location>
        <begin position="12"/>
        <end position="119"/>
    </location>
</feature>
<dbReference type="InterPro" id="IPR001310">
    <property type="entry name" value="Histidine_triad_HIT"/>
</dbReference>
<proteinExistence type="predicted"/>
<protein>
    <submittedName>
        <fullName evidence="5">Histidine triad (HIT) family protein</fullName>
    </submittedName>
</protein>
<dbReference type="PANTHER" id="PTHR46648">
    <property type="entry name" value="HIT FAMILY PROTEIN 1"/>
    <property type="match status" value="1"/>
</dbReference>
<evidence type="ECO:0000256" key="1">
    <source>
        <dbReference type="PIRSR" id="PIRSR601310-1"/>
    </source>
</evidence>
<dbReference type="InterPro" id="IPR039384">
    <property type="entry name" value="HINT"/>
</dbReference>
<dbReference type="InterPro" id="IPR036265">
    <property type="entry name" value="HIT-like_sf"/>
</dbReference>
<organism evidence="5 6">
    <name type="scientific">Maricaulis maris</name>
    <dbReference type="NCBI Taxonomy" id="74318"/>
    <lineage>
        <taxon>Bacteria</taxon>
        <taxon>Pseudomonadati</taxon>
        <taxon>Pseudomonadota</taxon>
        <taxon>Alphaproteobacteria</taxon>
        <taxon>Maricaulales</taxon>
        <taxon>Maricaulaceae</taxon>
        <taxon>Maricaulis</taxon>
    </lineage>
</organism>
<dbReference type="InterPro" id="IPR011146">
    <property type="entry name" value="HIT-like"/>
</dbReference>
<dbReference type="Pfam" id="PF01230">
    <property type="entry name" value="HIT"/>
    <property type="match status" value="1"/>
</dbReference>
<accession>A0A495DL87</accession>
<dbReference type="PRINTS" id="PR00332">
    <property type="entry name" value="HISTRIAD"/>
</dbReference>
<reference evidence="5 6" key="1">
    <citation type="submission" date="2018-10" db="EMBL/GenBank/DDBJ databases">
        <title>Genomic Encyclopedia of Type Strains, Phase IV (KMG-IV): sequencing the most valuable type-strain genomes for metagenomic binning, comparative biology and taxonomic classification.</title>
        <authorList>
            <person name="Goeker M."/>
        </authorList>
    </citation>
    <scope>NUCLEOTIDE SEQUENCE [LARGE SCALE GENOMIC DNA]</scope>
    <source>
        <strain evidence="5 6">DSM 4734</strain>
    </source>
</reference>
<dbReference type="GO" id="GO:0009117">
    <property type="term" value="P:nucleotide metabolic process"/>
    <property type="evidence" value="ECO:0007669"/>
    <property type="project" value="TreeGrafter"/>
</dbReference>
<dbReference type="EMBL" id="RBIM01000002">
    <property type="protein sequence ID" value="RKR03067.1"/>
    <property type="molecule type" value="Genomic_DNA"/>
</dbReference>